<dbReference type="Proteomes" id="UP000291338">
    <property type="component" value="Unassembled WGS sequence"/>
</dbReference>
<organism evidence="6 7">
    <name type="scientific">Pseudoalteromonas phenolica</name>
    <dbReference type="NCBI Taxonomy" id="161398"/>
    <lineage>
        <taxon>Bacteria</taxon>
        <taxon>Pseudomonadati</taxon>
        <taxon>Pseudomonadota</taxon>
        <taxon>Gammaproteobacteria</taxon>
        <taxon>Alteromonadales</taxon>
        <taxon>Pseudoalteromonadaceae</taxon>
        <taxon>Pseudoalteromonas</taxon>
    </lineage>
</organism>
<keyword evidence="3" id="KW-0547">Nucleotide-binding</keyword>
<proteinExistence type="inferred from homology"/>
<dbReference type="SUPFAM" id="SSF52540">
    <property type="entry name" value="P-loop containing nucleoside triphosphate hydrolases"/>
    <property type="match status" value="1"/>
</dbReference>
<sequence length="220" mass="23915">MGIAINLTNLTHHIPVNKDLNLALLENASLQIKATEQVAIVGASGSGKTTLLSILAGLEPLQSGELAFIKQQVALNSGEINQHSGFVFQQFHLIPELDALNNVALPLKLKGDKQAFEKARNWLSKVGLAERADFFVSKLSGGEQQRVAIARAFASEPALIFADEPTGNLDEQTAEHISQLMLQCCRETNATLVLITHNQALAEQLDTVYKLEHGRLQLCS</sequence>
<dbReference type="InterPro" id="IPR003593">
    <property type="entry name" value="AAA+_ATPase"/>
</dbReference>
<dbReference type="RefSeq" id="WP_130256060.1">
    <property type="nucleotide sequence ID" value="NZ_PPSX01000048.1"/>
</dbReference>
<dbReference type="PANTHER" id="PTHR42798:SF2">
    <property type="entry name" value="ABC TRANSPORTER ATP-BINDING PROTEIN MG467-RELATED"/>
    <property type="match status" value="1"/>
</dbReference>
<keyword evidence="2" id="KW-0813">Transport</keyword>
<evidence type="ECO:0000259" key="5">
    <source>
        <dbReference type="PROSITE" id="PS50893"/>
    </source>
</evidence>
<comment type="caution">
    <text evidence="6">The sequence shown here is derived from an EMBL/GenBank/DDBJ whole genome shotgun (WGS) entry which is preliminary data.</text>
</comment>
<dbReference type="SMART" id="SM00382">
    <property type="entry name" value="AAA"/>
    <property type="match status" value="1"/>
</dbReference>
<dbReference type="PANTHER" id="PTHR42798">
    <property type="entry name" value="LIPOPROTEIN-RELEASING SYSTEM ATP-BINDING PROTEIN LOLD"/>
    <property type="match status" value="1"/>
</dbReference>
<dbReference type="PROSITE" id="PS50893">
    <property type="entry name" value="ABC_TRANSPORTER_2"/>
    <property type="match status" value="1"/>
</dbReference>
<dbReference type="InterPro" id="IPR027417">
    <property type="entry name" value="P-loop_NTPase"/>
</dbReference>
<evidence type="ECO:0000313" key="7">
    <source>
        <dbReference type="Proteomes" id="UP000291338"/>
    </source>
</evidence>
<dbReference type="InterPro" id="IPR017911">
    <property type="entry name" value="MacB-like_ATP-bd"/>
</dbReference>
<accession>A0A4Q7ILN5</accession>
<dbReference type="Gene3D" id="3.40.50.300">
    <property type="entry name" value="P-loop containing nucleotide triphosphate hydrolases"/>
    <property type="match status" value="1"/>
</dbReference>
<name>A0A4Q7ILN5_9GAMM</name>
<dbReference type="CDD" id="cd03255">
    <property type="entry name" value="ABC_MJ0796_LolCDE_FtsE"/>
    <property type="match status" value="1"/>
</dbReference>
<gene>
    <name evidence="6" type="ORF">C1E23_13400</name>
</gene>
<dbReference type="GO" id="GO:0005524">
    <property type="term" value="F:ATP binding"/>
    <property type="evidence" value="ECO:0007669"/>
    <property type="project" value="UniProtKB-KW"/>
</dbReference>
<dbReference type="InterPro" id="IPR003439">
    <property type="entry name" value="ABC_transporter-like_ATP-bd"/>
</dbReference>
<protein>
    <submittedName>
        <fullName evidence="6">ABC transporter ATP-binding protein</fullName>
    </submittedName>
</protein>
<dbReference type="InterPro" id="IPR017871">
    <property type="entry name" value="ABC_transporter-like_CS"/>
</dbReference>
<dbReference type="EMBL" id="PPSX01000048">
    <property type="protein sequence ID" value="RZQ52592.1"/>
    <property type="molecule type" value="Genomic_DNA"/>
</dbReference>
<dbReference type="PROSITE" id="PS00211">
    <property type="entry name" value="ABC_TRANSPORTER_1"/>
    <property type="match status" value="1"/>
</dbReference>
<evidence type="ECO:0000256" key="1">
    <source>
        <dbReference type="ARBA" id="ARBA00005417"/>
    </source>
</evidence>
<keyword evidence="4 6" id="KW-0067">ATP-binding</keyword>
<evidence type="ECO:0000256" key="4">
    <source>
        <dbReference type="ARBA" id="ARBA00022840"/>
    </source>
</evidence>
<dbReference type="Pfam" id="PF00005">
    <property type="entry name" value="ABC_tran"/>
    <property type="match status" value="1"/>
</dbReference>
<evidence type="ECO:0000256" key="3">
    <source>
        <dbReference type="ARBA" id="ARBA00022741"/>
    </source>
</evidence>
<dbReference type="AlphaFoldDB" id="A0A4Q7ILN5"/>
<evidence type="ECO:0000313" key="6">
    <source>
        <dbReference type="EMBL" id="RZQ52592.1"/>
    </source>
</evidence>
<reference evidence="6 7" key="1">
    <citation type="submission" date="2018-01" db="EMBL/GenBank/DDBJ databases">
        <title>Co-occurrence of chitin degradation, pigmentation and bioactivity in marine Pseudoalteromonas.</title>
        <authorList>
            <person name="Paulsen S."/>
            <person name="Gram L."/>
            <person name="Machado H."/>
        </authorList>
    </citation>
    <scope>NUCLEOTIDE SEQUENCE [LARGE SCALE GENOMIC DNA]</scope>
    <source>
        <strain evidence="6 7">S3898</strain>
    </source>
</reference>
<feature type="domain" description="ABC transporter" evidence="5">
    <location>
        <begin position="5"/>
        <end position="218"/>
    </location>
</feature>
<comment type="similarity">
    <text evidence="1">Belongs to the ABC transporter superfamily.</text>
</comment>
<evidence type="ECO:0000256" key="2">
    <source>
        <dbReference type="ARBA" id="ARBA00022448"/>
    </source>
</evidence>
<dbReference type="GO" id="GO:0016887">
    <property type="term" value="F:ATP hydrolysis activity"/>
    <property type="evidence" value="ECO:0007669"/>
    <property type="project" value="InterPro"/>
</dbReference>